<feature type="domain" description="PIN" evidence="6">
    <location>
        <begin position="10"/>
        <end position="124"/>
    </location>
</feature>
<accession>A0ABQ0K1D2</accession>
<dbReference type="PANTHER" id="PTHR42740">
    <property type="entry name" value="RIBONUCLEASE VAPC3"/>
    <property type="match status" value="1"/>
</dbReference>
<keyword evidence="8" id="KW-1185">Reference proteome</keyword>
<protein>
    <recommendedName>
        <fullName evidence="6">PIN domain-containing protein</fullName>
    </recommendedName>
</protein>
<name>A0ABQ0K1D2_9BACT</name>
<evidence type="ECO:0000259" key="6">
    <source>
        <dbReference type="Pfam" id="PF01850"/>
    </source>
</evidence>
<dbReference type="SUPFAM" id="SSF88723">
    <property type="entry name" value="PIN domain-like"/>
    <property type="match status" value="1"/>
</dbReference>
<gene>
    <name evidence="7" type="ORF">BROSI_A3266</name>
</gene>
<dbReference type="InterPro" id="IPR029060">
    <property type="entry name" value="PIN-like_dom_sf"/>
</dbReference>
<keyword evidence="2" id="KW-0540">Nuclease</keyword>
<keyword evidence="5" id="KW-0460">Magnesium</keyword>
<dbReference type="Gene3D" id="3.40.50.1010">
    <property type="entry name" value="5'-nuclease"/>
    <property type="match status" value="1"/>
</dbReference>
<comment type="caution">
    <text evidence="7">The sequence shown here is derived from an EMBL/GenBank/DDBJ whole genome shotgun (WGS) entry which is preliminary data.</text>
</comment>
<dbReference type="InterPro" id="IPR002716">
    <property type="entry name" value="PIN_dom"/>
</dbReference>
<evidence type="ECO:0000256" key="3">
    <source>
        <dbReference type="ARBA" id="ARBA00022723"/>
    </source>
</evidence>
<keyword evidence="3" id="KW-0479">Metal-binding</keyword>
<evidence type="ECO:0000256" key="4">
    <source>
        <dbReference type="ARBA" id="ARBA00022801"/>
    </source>
</evidence>
<dbReference type="RefSeq" id="WP_052564684.1">
    <property type="nucleotide sequence ID" value="NZ_BAFN01000001.1"/>
</dbReference>
<evidence type="ECO:0000313" key="8">
    <source>
        <dbReference type="Proteomes" id="UP000032309"/>
    </source>
</evidence>
<evidence type="ECO:0000256" key="1">
    <source>
        <dbReference type="ARBA" id="ARBA00022649"/>
    </source>
</evidence>
<dbReference type="InterPro" id="IPR051749">
    <property type="entry name" value="PINc/VapC_TA_RNase"/>
</dbReference>
<dbReference type="Proteomes" id="UP000032309">
    <property type="component" value="Unassembled WGS sequence"/>
</dbReference>
<dbReference type="EMBL" id="BAFN01000001">
    <property type="protein sequence ID" value="GAN34723.1"/>
    <property type="molecule type" value="Genomic_DNA"/>
</dbReference>
<dbReference type="PANTHER" id="PTHR42740:SF1">
    <property type="entry name" value="RIBONUCLEASE VAPC3"/>
    <property type="match status" value="1"/>
</dbReference>
<keyword evidence="4" id="KW-0378">Hydrolase</keyword>
<evidence type="ECO:0000256" key="5">
    <source>
        <dbReference type="ARBA" id="ARBA00022842"/>
    </source>
</evidence>
<dbReference type="Pfam" id="PF01850">
    <property type="entry name" value="PIN"/>
    <property type="match status" value="1"/>
</dbReference>
<proteinExistence type="predicted"/>
<keyword evidence="1" id="KW-1277">Toxin-antitoxin system</keyword>
<reference evidence="8" key="1">
    <citation type="journal article" date="2015" name="Genome Announc.">
        <title>Draft Genome Sequence of an Anaerobic Ammonium-Oxidizing Bacterium, "Candidatus Brocadia sinica".</title>
        <authorList>
            <person name="Oshiki M."/>
            <person name="Shinyako-Hata K."/>
            <person name="Satoh H."/>
            <person name="Okabe S."/>
        </authorList>
    </citation>
    <scope>NUCLEOTIDE SEQUENCE [LARGE SCALE GENOMIC DNA]</scope>
    <source>
        <strain evidence="8">JPN1</strain>
    </source>
</reference>
<organism evidence="7 8">
    <name type="scientific">Candidatus Brocadia sinica JPN1</name>
    <dbReference type="NCBI Taxonomy" id="1197129"/>
    <lineage>
        <taxon>Bacteria</taxon>
        <taxon>Pseudomonadati</taxon>
        <taxon>Planctomycetota</taxon>
        <taxon>Candidatus Brocadiia</taxon>
        <taxon>Candidatus Brocadiales</taxon>
        <taxon>Candidatus Brocadiaceae</taxon>
        <taxon>Candidatus Brocadia</taxon>
    </lineage>
</organism>
<sequence>MKAKNNPKVIADTCIWVEFFRTKSETSNCLRDLIANNLVAGVGIIIAELLQGIKTHREHEIVLDVFNVIEYLEITKDVWIEAGMLSRRLRSQGKTIPLSDITIACCAKKHQYQVFTIDNHFHAIQDITSIPFFSR</sequence>
<evidence type="ECO:0000256" key="2">
    <source>
        <dbReference type="ARBA" id="ARBA00022722"/>
    </source>
</evidence>
<evidence type="ECO:0000313" key="7">
    <source>
        <dbReference type="EMBL" id="GAN34723.1"/>
    </source>
</evidence>